<keyword evidence="4" id="KW-1185">Reference proteome</keyword>
<feature type="region of interest" description="Disordered" evidence="1">
    <location>
        <begin position="312"/>
        <end position="335"/>
    </location>
</feature>
<evidence type="ECO:0000256" key="2">
    <source>
        <dbReference type="SAM" id="SignalP"/>
    </source>
</evidence>
<dbReference type="Gene3D" id="1.10.575.10">
    <property type="entry name" value="P1 Nuclease"/>
    <property type="match status" value="1"/>
</dbReference>
<sequence>MPIMKKLLLASAAFLAASSVTPALAWGGRAHTAIDRAAVDALPADGPVFLQRYVDQIGEDASVPDSWRGASEPFSKIAEDPNHGWFREQFAFIKDIPRSRFAFILALYRQHEKLVAAGQQADAARMNVRWTGTLPFAVAEGYGHLVADMRWMRKLQAEGKDTSGLQMACAFYVAWMGHYVGDGSQPLHVTIHHDGWVGPNPDGFTRDPKVHGQFESTYVDMIGLTEADVRAHMTPLAHQDGDVFNAMLAYLDRSRQDVRAVYVLDKAGAFEDARNKKARDMIYERTAAGASMLRDLLVRAWRESARPAAKVANPIDLSNPAYDPETGSAPAPTMP</sequence>
<gene>
    <name evidence="3" type="ORF">Tasa_046_027</name>
</gene>
<proteinExistence type="predicted"/>
<reference evidence="3 4" key="1">
    <citation type="submission" date="2012-10" db="EMBL/GenBank/DDBJ databases">
        <title>Genome sequencing of Tanticharoenia sakaeratensis NBRC 103193.</title>
        <authorList>
            <person name="Azuma Y."/>
            <person name="Hadano H."/>
            <person name="Hirakawa H."/>
            <person name="Matsushita K."/>
        </authorList>
    </citation>
    <scope>NUCLEOTIDE SEQUENCE [LARGE SCALE GENOMIC DNA]</scope>
    <source>
        <strain evidence="3 4">NBRC 103193</strain>
    </source>
</reference>
<evidence type="ECO:0008006" key="5">
    <source>
        <dbReference type="Google" id="ProtNLM"/>
    </source>
</evidence>
<organism evidence="3 4">
    <name type="scientific">Tanticharoenia sakaeratensis NBRC 103193</name>
    <dbReference type="NCBI Taxonomy" id="1231623"/>
    <lineage>
        <taxon>Bacteria</taxon>
        <taxon>Pseudomonadati</taxon>
        <taxon>Pseudomonadota</taxon>
        <taxon>Alphaproteobacteria</taxon>
        <taxon>Acetobacterales</taxon>
        <taxon>Acetobacteraceae</taxon>
        <taxon>Tanticharoenia</taxon>
    </lineage>
</organism>
<accession>A0A0D6MPN8</accession>
<keyword evidence="2" id="KW-0732">Signal</keyword>
<evidence type="ECO:0000313" key="3">
    <source>
        <dbReference type="EMBL" id="GAN55345.1"/>
    </source>
</evidence>
<dbReference type="AlphaFoldDB" id="A0A0D6MPN8"/>
<evidence type="ECO:0000256" key="1">
    <source>
        <dbReference type="SAM" id="MobiDB-lite"/>
    </source>
</evidence>
<comment type="caution">
    <text evidence="3">The sequence shown here is derived from an EMBL/GenBank/DDBJ whole genome shotgun (WGS) entry which is preliminary data.</text>
</comment>
<feature type="signal peptide" evidence="2">
    <location>
        <begin position="1"/>
        <end position="25"/>
    </location>
</feature>
<protein>
    <recommendedName>
        <fullName evidence="5">Nuclease</fullName>
    </recommendedName>
</protein>
<dbReference type="InterPro" id="IPR008947">
    <property type="entry name" value="PLipase_C/P1_nuclease_dom_sf"/>
</dbReference>
<feature type="chain" id="PRO_5002308091" description="Nuclease" evidence="2">
    <location>
        <begin position="26"/>
        <end position="335"/>
    </location>
</feature>
<evidence type="ECO:0000313" key="4">
    <source>
        <dbReference type="Proteomes" id="UP000032679"/>
    </source>
</evidence>
<name>A0A0D6MPN8_9PROT</name>
<dbReference type="GO" id="GO:0016788">
    <property type="term" value="F:hydrolase activity, acting on ester bonds"/>
    <property type="evidence" value="ECO:0007669"/>
    <property type="project" value="InterPro"/>
</dbReference>
<dbReference type="SUPFAM" id="SSF48537">
    <property type="entry name" value="Phospholipase C/P1 nuclease"/>
    <property type="match status" value="1"/>
</dbReference>
<dbReference type="EMBL" id="BALE01000046">
    <property type="protein sequence ID" value="GAN55345.1"/>
    <property type="molecule type" value="Genomic_DNA"/>
</dbReference>
<dbReference type="Proteomes" id="UP000032679">
    <property type="component" value="Unassembled WGS sequence"/>
</dbReference>